<reference evidence="13 14" key="1">
    <citation type="journal article" date="2023" name="BMC Biol.">
        <title>The compact genome of the sponge Oopsacas minuta (Hexactinellida) is lacking key metazoan core genes.</title>
        <authorList>
            <person name="Santini S."/>
            <person name="Schenkelaars Q."/>
            <person name="Jourda C."/>
            <person name="Duchesne M."/>
            <person name="Belahbib H."/>
            <person name="Rocher C."/>
            <person name="Selva M."/>
            <person name="Riesgo A."/>
            <person name="Vervoort M."/>
            <person name="Leys S.P."/>
            <person name="Kodjabachian L."/>
            <person name="Le Bivic A."/>
            <person name="Borchiellini C."/>
            <person name="Claverie J.M."/>
            <person name="Renard E."/>
        </authorList>
    </citation>
    <scope>NUCLEOTIDE SEQUENCE [LARGE SCALE GENOMIC DNA]</scope>
    <source>
        <strain evidence="13">SPO-2</strain>
    </source>
</reference>
<evidence type="ECO:0000256" key="7">
    <source>
        <dbReference type="ARBA" id="ARBA00023242"/>
    </source>
</evidence>
<dbReference type="GO" id="GO:0120115">
    <property type="term" value="C:Lsm2-8 complex"/>
    <property type="evidence" value="ECO:0007669"/>
    <property type="project" value="UniProtKB-ARBA"/>
</dbReference>
<dbReference type="InterPro" id="IPR034101">
    <property type="entry name" value="Lsm4"/>
</dbReference>
<dbReference type="Pfam" id="PF01423">
    <property type="entry name" value="LSM"/>
    <property type="match status" value="1"/>
</dbReference>
<evidence type="ECO:0000256" key="8">
    <source>
        <dbReference type="ARBA" id="ARBA00023274"/>
    </source>
</evidence>
<dbReference type="GO" id="GO:0000956">
    <property type="term" value="P:nuclear-transcribed mRNA catabolic process"/>
    <property type="evidence" value="ECO:0007669"/>
    <property type="project" value="UniProtKB-UniRule"/>
</dbReference>
<dbReference type="FunFam" id="2.30.30.100:FF:000005">
    <property type="entry name" value="U6 snRNA-associated Sm-like protein LSm4"/>
    <property type="match status" value="1"/>
</dbReference>
<evidence type="ECO:0000256" key="3">
    <source>
        <dbReference type="ARBA" id="ARBA00022664"/>
    </source>
</evidence>
<evidence type="ECO:0000256" key="9">
    <source>
        <dbReference type="ARBA" id="ARBA00067757"/>
    </source>
</evidence>
<evidence type="ECO:0000256" key="11">
    <source>
        <dbReference type="SAM" id="MobiDB-lite"/>
    </source>
</evidence>
<comment type="function">
    <text evidence="10">Binds specifically to the 3'-terminal U-tract of U6 snRNA.</text>
</comment>
<dbReference type="InterPro" id="IPR010920">
    <property type="entry name" value="LSM_dom_sf"/>
</dbReference>
<keyword evidence="14" id="KW-1185">Reference proteome</keyword>
<keyword evidence="5 10" id="KW-0694">RNA-binding</keyword>
<name>A0AAV7K445_9METZ</name>
<dbReference type="PANTHER" id="PTHR23338">
    <property type="entry name" value="SMALL NUCLEAR RIBONUCLEOPROTEIN SM"/>
    <property type="match status" value="1"/>
</dbReference>
<keyword evidence="7 10" id="KW-0539">Nucleus</keyword>
<accession>A0AAV7K445</accession>
<dbReference type="CDD" id="cd01723">
    <property type="entry name" value="LSm4"/>
    <property type="match status" value="1"/>
</dbReference>
<evidence type="ECO:0000259" key="12">
    <source>
        <dbReference type="PROSITE" id="PS52002"/>
    </source>
</evidence>
<evidence type="ECO:0000313" key="13">
    <source>
        <dbReference type="EMBL" id="KAI6656008.1"/>
    </source>
</evidence>
<keyword evidence="6 10" id="KW-0508">mRNA splicing</keyword>
<dbReference type="SMART" id="SM00651">
    <property type="entry name" value="Sm"/>
    <property type="match status" value="1"/>
</dbReference>
<dbReference type="GO" id="GO:0003723">
    <property type="term" value="F:RNA binding"/>
    <property type="evidence" value="ECO:0007669"/>
    <property type="project" value="UniProtKB-KW"/>
</dbReference>
<feature type="compositionally biased region" description="Gly residues" evidence="11">
    <location>
        <begin position="105"/>
        <end position="129"/>
    </location>
</feature>
<feature type="region of interest" description="Disordered" evidence="11">
    <location>
        <begin position="87"/>
        <end position="139"/>
    </location>
</feature>
<dbReference type="Proteomes" id="UP001165289">
    <property type="component" value="Unassembled WGS sequence"/>
</dbReference>
<dbReference type="GO" id="GO:0005681">
    <property type="term" value="C:spliceosomal complex"/>
    <property type="evidence" value="ECO:0007669"/>
    <property type="project" value="UniProtKB-UniRule"/>
</dbReference>
<comment type="subcellular location">
    <subcellularLocation>
        <location evidence="1 10">Nucleus</location>
    </subcellularLocation>
</comment>
<feature type="domain" description="Sm" evidence="12">
    <location>
        <begin position="2"/>
        <end position="75"/>
    </location>
</feature>
<keyword evidence="8 10" id="KW-0687">Ribonucleoprotein</keyword>
<sequence>MLPLTLLKVAQGHSILVELKNGETYNGNLVAVDAWMNIHLRDVICTSKDGDKFWRMQEVYIRGTTIKYIRIPDEVLDMVKEDSQVVSAIKKPRMGGRDGPRTRGSGRGGAGVRGAPSGRGGRGGRGGYMARGRGRTTNS</sequence>
<organism evidence="13 14">
    <name type="scientific">Oopsacas minuta</name>
    <dbReference type="NCBI Taxonomy" id="111878"/>
    <lineage>
        <taxon>Eukaryota</taxon>
        <taxon>Metazoa</taxon>
        <taxon>Porifera</taxon>
        <taxon>Hexactinellida</taxon>
        <taxon>Hexasterophora</taxon>
        <taxon>Lyssacinosida</taxon>
        <taxon>Leucopsacidae</taxon>
        <taxon>Oopsacas</taxon>
    </lineage>
</organism>
<evidence type="ECO:0000256" key="6">
    <source>
        <dbReference type="ARBA" id="ARBA00023187"/>
    </source>
</evidence>
<evidence type="ECO:0000256" key="4">
    <source>
        <dbReference type="ARBA" id="ARBA00022728"/>
    </source>
</evidence>
<evidence type="ECO:0000313" key="14">
    <source>
        <dbReference type="Proteomes" id="UP001165289"/>
    </source>
</evidence>
<dbReference type="InterPro" id="IPR001163">
    <property type="entry name" value="Sm_dom_euk/arc"/>
</dbReference>
<dbReference type="Gene3D" id="2.30.30.100">
    <property type="match status" value="1"/>
</dbReference>
<evidence type="ECO:0000256" key="5">
    <source>
        <dbReference type="ARBA" id="ARBA00022884"/>
    </source>
</evidence>
<evidence type="ECO:0000256" key="10">
    <source>
        <dbReference type="RuleBase" id="RU365049"/>
    </source>
</evidence>
<dbReference type="EMBL" id="JAKMXF010000166">
    <property type="protein sequence ID" value="KAI6656008.1"/>
    <property type="molecule type" value="Genomic_DNA"/>
</dbReference>
<comment type="similarity">
    <text evidence="2 10">Belongs to the snRNP Sm proteins family.</text>
</comment>
<proteinExistence type="inferred from homology"/>
<gene>
    <name evidence="10" type="primary">LSM4</name>
    <name evidence="13" type="ORF">LOD99_1742</name>
</gene>
<evidence type="ECO:0000256" key="2">
    <source>
        <dbReference type="ARBA" id="ARBA00006850"/>
    </source>
</evidence>
<keyword evidence="4 10" id="KW-0747">Spliceosome</keyword>
<keyword evidence="3 10" id="KW-0507">mRNA processing</keyword>
<comment type="caution">
    <text evidence="13">The sequence shown here is derived from an EMBL/GenBank/DDBJ whole genome shotgun (WGS) entry which is preliminary data.</text>
</comment>
<comment type="subunit">
    <text evidence="10">LSm subunits form a heteromer with a doughnut shape.</text>
</comment>
<protein>
    <recommendedName>
        <fullName evidence="9 10">U6 snRNA-associated Sm-like protein LSm4</fullName>
    </recommendedName>
</protein>
<evidence type="ECO:0000256" key="1">
    <source>
        <dbReference type="ARBA" id="ARBA00004123"/>
    </source>
</evidence>
<dbReference type="AlphaFoldDB" id="A0AAV7K445"/>
<dbReference type="SUPFAM" id="SSF50182">
    <property type="entry name" value="Sm-like ribonucleoproteins"/>
    <property type="match status" value="1"/>
</dbReference>
<dbReference type="GO" id="GO:0000398">
    <property type="term" value="P:mRNA splicing, via spliceosome"/>
    <property type="evidence" value="ECO:0007669"/>
    <property type="project" value="InterPro"/>
</dbReference>
<dbReference type="InterPro" id="IPR047575">
    <property type="entry name" value="Sm"/>
</dbReference>
<dbReference type="InterPro" id="IPR027141">
    <property type="entry name" value="LSm4/Sm_D1/D3"/>
</dbReference>
<dbReference type="PROSITE" id="PS52002">
    <property type="entry name" value="SM"/>
    <property type="match status" value="1"/>
</dbReference>